<organism evidence="1">
    <name type="scientific">Siphoviridae sp. ctfbh2</name>
    <dbReference type="NCBI Taxonomy" id="2827909"/>
    <lineage>
        <taxon>Viruses</taxon>
        <taxon>Duplodnaviria</taxon>
        <taxon>Heunggongvirae</taxon>
        <taxon>Uroviricota</taxon>
        <taxon>Caudoviricetes</taxon>
    </lineage>
</organism>
<protein>
    <submittedName>
        <fullName evidence="1">Uncharacterized protein</fullName>
    </submittedName>
</protein>
<name>A0A8S5T3Z1_9CAUD</name>
<accession>A0A8S5T3Z1</accession>
<dbReference type="EMBL" id="BK032744">
    <property type="protein sequence ID" value="DAF57953.1"/>
    <property type="molecule type" value="Genomic_DNA"/>
</dbReference>
<evidence type="ECO:0000313" key="1">
    <source>
        <dbReference type="EMBL" id="DAF57953.1"/>
    </source>
</evidence>
<reference evidence="1" key="1">
    <citation type="journal article" date="2021" name="Proc. Natl. Acad. Sci. U.S.A.">
        <title>A Catalog of Tens of Thousands of Viruses from Human Metagenomes Reveals Hidden Associations with Chronic Diseases.</title>
        <authorList>
            <person name="Tisza M.J."/>
            <person name="Buck C.B."/>
        </authorList>
    </citation>
    <scope>NUCLEOTIDE SEQUENCE</scope>
    <source>
        <strain evidence="1">Ctfbh2</strain>
    </source>
</reference>
<proteinExistence type="predicted"/>
<sequence>MRVRFCWKTRKADTVRRIMDKFRIHGMSVNHESTASVDDDGLDLLKECERLGYIEIREVFNIQ</sequence>